<organism evidence="6 7">
    <name type="scientific">Anaeromicropila herbilytica</name>
    <dbReference type="NCBI Taxonomy" id="2785025"/>
    <lineage>
        <taxon>Bacteria</taxon>
        <taxon>Bacillati</taxon>
        <taxon>Bacillota</taxon>
        <taxon>Clostridia</taxon>
        <taxon>Lachnospirales</taxon>
        <taxon>Lachnospiraceae</taxon>
        <taxon>Anaeromicropila</taxon>
    </lineage>
</organism>
<dbReference type="Pfam" id="PF00202">
    <property type="entry name" value="Aminotran_3"/>
    <property type="match status" value="1"/>
</dbReference>
<evidence type="ECO:0000313" key="7">
    <source>
        <dbReference type="Proteomes" id="UP000595897"/>
    </source>
</evidence>
<dbReference type="Gene3D" id="3.40.640.10">
    <property type="entry name" value="Type I PLP-dependent aspartate aminotransferase-like (Major domain)"/>
    <property type="match status" value="1"/>
</dbReference>
<evidence type="ECO:0000256" key="1">
    <source>
        <dbReference type="ARBA" id="ARBA00022576"/>
    </source>
</evidence>
<keyword evidence="5" id="KW-0055">Arginine biosynthesis</keyword>
<comment type="cofactor">
    <cofactor evidence="5">
        <name>pyridoxal 5'-phosphate</name>
        <dbReference type="ChEBI" id="CHEBI:597326"/>
    </cofactor>
    <text evidence="5">Binds 1 pyridoxal phosphate per subunit.</text>
</comment>
<comment type="miscellaneous">
    <text evidence="5">May also have succinyldiaminopimelate aminotransferase activity, thus carrying out the corresponding step in lysine biosynthesis.</text>
</comment>
<dbReference type="InterPro" id="IPR005814">
    <property type="entry name" value="Aminotrans_3"/>
</dbReference>
<keyword evidence="3 5" id="KW-0808">Transferase</keyword>
<dbReference type="RefSeq" id="WP_271712850.1">
    <property type="nucleotide sequence ID" value="NZ_AP024169.1"/>
</dbReference>
<dbReference type="NCBIfam" id="TIGR00707">
    <property type="entry name" value="argD"/>
    <property type="match status" value="1"/>
</dbReference>
<dbReference type="InterPro" id="IPR015424">
    <property type="entry name" value="PyrdxlP-dep_Trfase"/>
</dbReference>
<dbReference type="GO" id="GO:0042802">
    <property type="term" value="F:identical protein binding"/>
    <property type="evidence" value="ECO:0007669"/>
    <property type="project" value="TreeGrafter"/>
</dbReference>
<evidence type="ECO:0000256" key="2">
    <source>
        <dbReference type="ARBA" id="ARBA00022605"/>
    </source>
</evidence>
<sequence>MNLEIIEEAEHNIMHTYNRFPVVLDKGEGVYLYDINGKKYLDFAAGIAVFALGYGNKEYNDALKEQIEKLIHTSNLYYNLPMVEASSKLKKASFMDRVFFTNSGTEAIEGAIKLARKYFYKKHNTNDSEIIAMVHSFHGRSMGALSVTGNMKYQEAFRPLIGGVEFADFNDIESVKSKITEKTAAILLEPVQGEGGIYPATKEFLLELRKLCDEKDIVLIYDEIQCGMGRTGEMFSYRSTGIKPDIITTAKALGCGVPVGAFAAIEKVASAFEPGDHGSTYGGNPLVCAAVSKVFDLFESMNLLEHVKEVSAYLEQRLDELVNKYSVIELRRGVGLMQGLVFTKPVGEYINKALEKGLIIISAGTNIIRLVPPLVITRENVDEMIQILESSISETEG</sequence>
<dbReference type="PIRSF" id="PIRSF000521">
    <property type="entry name" value="Transaminase_4ab_Lys_Orn"/>
    <property type="match status" value="1"/>
</dbReference>
<dbReference type="InterPro" id="IPR004636">
    <property type="entry name" value="AcOrn/SuccOrn_fam"/>
</dbReference>
<comment type="subunit">
    <text evidence="5">Homodimer.</text>
</comment>
<dbReference type="AlphaFoldDB" id="A0A7R7EN13"/>
<dbReference type="GO" id="GO:0005737">
    <property type="term" value="C:cytoplasm"/>
    <property type="evidence" value="ECO:0007669"/>
    <property type="project" value="UniProtKB-SubCell"/>
</dbReference>
<dbReference type="GO" id="GO:0003992">
    <property type="term" value="F:N2-acetyl-L-ornithine:2-oxoglutarate 5-aminotransferase activity"/>
    <property type="evidence" value="ECO:0007669"/>
    <property type="project" value="UniProtKB-UniRule"/>
</dbReference>
<dbReference type="InterPro" id="IPR050103">
    <property type="entry name" value="Class-III_PLP-dep_AT"/>
</dbReference>
<dbReference type="HAMAP" id="MF_01107">
    <property type="entry name" value="ArgD_aminotrans_3"/>
    <property type="match status" value="1"/>
</dbReference>
<comment type="pathway">
    <text evidence="5">Amino-acid biosynthesis; L-arginine biosynthesis; N(2)-acetyl-L-ornithine from L-glutamate: step 4/4.</text>
</comment>
<dbReference type="UniPathway" id="UPA00068">
    <property type="reaction ID" value="UER00109"/>
</dbReference>
<feature type="binding site" evidence="5">
    <location>
        <begin position="104"/>
        <end position="105"/>
    </location>
    <ligand>
        <name>pyridoxal 5'-phosphate</name>
        <dbReference type="ChEBI" id="CHEBI:597326"/>
    </ligand>
</feature>
<evidence type="ECO:0000256" key="4">
    <source>
        <dbReference type="ARBA" id="ARBA00022898"/>
    </source>
</evidence>
<accession>A0A7R7EN13</accession>
<evidence type="ECO:0000256" key="3">
    <source>
        <dbReference type="ARBA" id="ARBA00022679"/>
    </source>
</evidence>
<feature type="binding site" evidence="5">
    <location>
        <position position="280"/>
    </location>
    <ligand>
        <name>pyridoxal 5'-phosphate</name>
        <dbReference type="ChEBI" id="CHEBI:597326"/>
    </ligand>
</feature>
<dbReference type="EC" id="2.6.1.11" evidence="5"/>
<dbReference type="PROSITE" id="PS00600">
    <property type="entry name" value="AA_TRANSFER_CLASS_3"/>
    <property type="match status" value="1"/>
</dbReference>
<dbReference type="GO" id="GO:0006526">
    <property type="term" value="P:L-arginine biosynthetic process"/>
    <property type="evidence" value="ECO:0007669"/>
    <property type="project" value="UniProtKB-UniRule"/>
</dbReference>
<dbReference type="InterPro" id="IPR015422">
    <property type="entry name" value="PyrdxlP-dep_Trfase_small"/>
</dbReference>
<reference evidence="6 7" key="1">
    <citation type="submission" date="2020-11" db="EMBL/GenBank/DDBJ databases">
        <title>Draft genome sequencing of a Lachnospiraceae strain isolated from anoxic soil subjected to BSD treatment.</title>
        <authorList>
            <person name="Uek A."/>
            <person name="Tonouchi A."/>
        </authorList>
    </citation>
    <scope>NUCLEOTIDE SEQUENCE [LARGE SCALE GENOMIC DNA]</scope>
    <source>
        <strain evidence="6 7">TB5</strain>
    </source>
</reference>
<dbReference type="GO" id="GO:0030170">
    <property type="term" value="F:pyridoxal phosphate binding"/>
    <property type="evidence" value="ECO:0007669"/>
    <property type="project" value="InterPro"/>
</dbReference>
<keyword evidence="1 5" id="KW-0032">Aminotransferase</keyword>
<proteinExistence type="inferred from homology"/>
<keyword evidence="2 5" id="KW-0028">Amino-acid biosynthesis</keyword>
<keyword evidence="4 5" id="KW-0663">Pyridoxal phosphate</keyword>
<dbReference type="Proteomes" id="UP000595897">
    <property type="component" value="Chromosome"/>
</dbReference>
<dbReference type="Gene3D" id="3.90.1150.10">
    <property type="entry name" value="Aspartate Aminotransferase, domain 1"/>
    <property type="match status" value="1"/>
</dbReference>
<comment type="similarity">
    <text evidence="5">Belongs to the class-III pyridoxal-phosphate-dependent aminotransferase family. ArgD subfamily.</text>
</comment>
<dbReference type="EMBL" id="AP024169">
    <property type="protein sequence ID" value="BCN31754.1"/>
    <property type="molecule type" value="Genomic_DNA"/>
</dbReference>
<protein>
    <recommendedName>
        <fullName evidence="5">Acetylornithine aminotransferase</fullName>
        <shortName evidence="5">ACOAT</shortName>
        <ecNumber evidence="5">2.6.1.11</ecNumber>
    </recommendedName>
</protein>
<name>A0A7R7EN13_9FIRM</name>
<gene>
    <name evidence="5 6" type="primary">argD</name>
    <name evidence="6" type="ORF">bsdtb5_30490</name>
</gene>
<dbReference type="InterPro" id="IPR015421">
    <property type="entry name" value="PyrdxlP-dep_Trfase_major"/>
</dbReference>
<dbReference type="InterPro" id="IPR049704">
    <property type="entry name" value="Aminotrans_3_PPA_site"/>
</dbReference>
<dbReference type="PANTHER" id="PTHR11986">
    <property type="entry name" value="AMINOTRANSFERASE CLASS III"/>
    <property type="match status" value="1"/>
</dbReference>
<comment type="catalytic activity">
    <reaction evidence="5">
        <text>N(2)-acetyl-L-ornithine + 2-oxoglutarate = N-acetyl-L-glutamate 5-semialdehyde + L-glutamate</text>
        <dbReference type="Rhea" id="RHEA:18049"/>
        <dbReference type="ChEBI" id="CHEBI:16810"/>
        <dbReference type="ChEBI" id="CHEBI:29123"/>
        <dbReference type="ChEBI" id="CHEBI:29985"/>
        <dbReference type="ChEBI" id="CHEBI:57805"/>
        <dbReference type="EC" id="2.6.1.11"/>
    </reaction>
</comment>
<dbReference type="FunFam" id="3.40.640.10:FF:000004">
    <property type="entry name" value="Acetylornithine aminotransferase"/>
    <property type="match status" value="1"/>
</dbReference>
<dbReference type="NCBIfam" id="NF002325">
    <property type="entry name" value="PRK01278.1"/>
    <property type="match status" value="1"/>
</dbReference>
<evidence type="ECO:0000256" key="5">
    <source>
        <dbReference type="HAMAP-Rule" id="MF_01107"/>
    </source>
</evidence>
<feature type="binding site" evidence="5">
    <location>
        <position position="279"/>
    </location>
    <ligand>
        <name>N(2)-acetyl-L-ornithine</name>
        <dbReference type="ChEBI" id="CHEBI:57805"/>
    </ligand>
</feature>
<dbReference type="SUPFAM" id="SSF53383">
    <property type="entry name" value="PLP-dependent transferases"/>
    <property type="match status" value="1"/>
</dbReference>
<feature type="binding site" evidence="5">
    <location>
        <begin position="222"/>
        <end position="225"/>
    </location>
    <ligand>
        <name>pyridoxal 5'-phosphate</name>
        <dbReference type="ChEBI" id="CHEBI:597326"/>
    </ligand>
</feature>
<dbReference type="CDD" id="cd00610">
    <property type="entry name" value="OAT_like"/>
    <property type="match status" value="1"/>
</dbReference>
<keyword evidence="5" id="KW-0963">Cytoplasm</keyword>
<dbReference type="KEGG" id="ahb:bsdtb5_30490"/>
<evidence type="ECO:0000313" key="6">
    <source>
        <dbReference type="EMBL" id="BCN31754.1"/>
    </source>
</evidence>
<keyword evidence="7" id="KW-1185">Reference proteome</keyword>
<comment type="subcellular location">
    <subcellularLocation>
        <location evidence="5">Cytoplasm</location>
    </subcellularLocation>
</comment>
<feature type="binding site" evidence="5">
    <location>
        <position position="137"/>
    </location>
    <ligand>
        <name>pyridoxal 5'-phosphate</name>
        <dbReference type="ChEBI" id="CHEBI:597326"/>
    </ligand>
</feature>
<dbReference type="PANTHER" id="PTHR11986:SF79">
    <property type="entry name" value="ACETYLORNITHINE AMINOTRANSFERASE, MITOCHONDRIAL"/>
    <property type="match status" value="1"/>
</dbReference>
<feature type="modified residue" description="N6-(pyridoxal phosphate)lysine" evidence="5">
    <location>
        <position position="251"/>
    </location>
</feature>
<feature type="binding site" evidence="5">
    <location>
        <position position="140"/>
    </location>
    <ligand>
        <name>N(2)-acetyl-L-ornithine</name>
        <dbReference type="ChEBI" id="CHEBI:57805"/>
    </ligand>
</feature>